<evidence type="ECO:0000256" key="5">
    <source>
        <dbReference type="RuleBase" id="RU362076"/>
    </source>
</evidence>
<protein>
    <recommendedName>
        <fullName evidence="2 5">Basal-body rod modification protein FlgD</fullName>
    </recommendedName>
</protein>
<evidence type="ECO:0000256" key="3">
    <source>
        <dbReference type="ARBA" id="ARBA00022795"/>
    </source>
</evidence>
<dbReference type="Gene3D" id="2.60.40.4070">
    <property type="match status" value="1"/>
</dbReference>
<feature type="signal peptide" evidence="7">
    <location>
        <begin position="1"/>
        <end position="30"/>
    </location>
</feature>
<proteinExistence type="inferred from homology"/>
<keyword evidence="9" id="KW-1185">Reference proteome</keyword>
<comment type="function">
    <text evidence="4 5">Required for flagellar hook formation. May act as a scaffolding protein.</text>
</comment>
<dbReference type="Proteomes" id="UP001549366">
    <property type="component" value="Unassembled WGS sequence"/>
</dbReference>
<comment type="caution">
    <text evidence="8">The sequence shown here is derived from an EMBL/GenBank/DDBJ whole genome shotgun (WGS) entry which is preliminary data.</text>
</comment>
<keyword evidence="7" id="KW-0732">Signal</keyword>
<keyword evidence="8" id="KW-0969">Cilium</keyword>
<evidence type="ECO:0000256" key="1">
    <source>
        <dbReference type="ARBA" id="ARBA00010577"/>
    </source>
</evidence>
<feature type="compositionally biased region" description="Basic and acidic residues" evidence="6">
    <location>
        <begin position="291"/>
        <end position="311"/>
    </location>
</feature>
<evidence type="ECO:0000256" key="2">
    <source>
        <dbReference type="ARBA" id="ARBA00016013"/>
    </source>
</evidence>
<gene>
    <name evidence="8" type="ORF">V5J35_000331</name>
</gene>
<feature type="chain" id="PRO_5046986755" description="Basal-body rod modification protein FlgD" evidence="7">
    <location>
        <begin position="31"/>
        <end position="311"/>
    </location>
</feature>
<comment type="similarity">
    <text evidence="1 5">Belongs to the FlgD family.</text>
</comment>
<evidence type="ECO:0000256" key="6">
    <source>
        <dbReference type="SAM" id="MobiDB-lite"/>
    </source>
</evidence>
<keyword evidence="3 5" id="KW-1005">Bacterial flagellum biogenesis</keyword>
<reference evidence="8 9" key="1">
    <citation type="submission" date="2024-06" db="EMBL/GenBank/DDBJ databases">
        <title>Genomic Encyclopedia of Type Strains, Phase V (KMG-V): Genome sequencing to study the core and pangenomes of soil and plant-associated prokaryotes.</title>
        <authorList>
            <person name="Whitman W."/>
        </authorList>
    </citation>
    <scope>NUCLEOTIDE SEQUENCE [LARGE SCALE GENOMIC DNA]</scope>
    <source>
        <strain evidence="8 9">NE40</strain>
    </source>
</reference>
<sequence length="311" mass="34239">MTTVIKVISILRHFFSVLLLGVLASASVSASVNTLDSDAFLNMLLVQLQYQDPTAPMDNAQMVSQLSDLTMMEQNAELVHAMNQLRDQMYQSQGLYASNLVGKEVMVIANLFKVEDGRLPAGEVLLNYAASDLNIEIYKQDDDPEETDPVDTLPLGEQTESGKVPYDLNDLGKPLEDDTYMMYAYAVVDGNDLEQAVIQRSVVLSVVIPGGGQDVLVDVKGIGLVPLYSITEFQGDYVAGGGDQPGKPEHLPSPGPGVDPFASLAGHMEKTVRDGERWTINPFYKPQSMRSNERQKSQPVSHRDAMFRRVR</sequence>
<dbReference type="EMBL" id="JBEWTB010000002">
    <property type="protein sequence ID" value="MET4755139.1"/>
    <property type="molecule type" value="Genomic_DNA"/>
</dbReference>
<organism evidence="8 9">
    <name type="scientific">Endozoicomonas lisbonensis</name>
    <dbReference type="NCBI Taxonomy" id="3120522"/>
    <lineage>
        <taxon>Bacteria</taxon>
        <taxon>Pseudomonadati</taxon>
        <taxon>Pseudomonadota</taxon>
        <taxon>Gammaproteobacteria</taxon>
        <taxon>Oceanospirillales</taxon>
        <taxon>Endozoicomonadaceae</taxon>
        <taxon>Endozoicomonas</taxon>
    </lineage>
</organism>
<evidence type="ECO:0000256" key="7">
    <source>
        <dbReference type="SAM" id="SignalP"/>
    </source>
</evidence>
<evidence type="ECO:0000313" key="9">
    <source>
        <dbReference type="Proteomes" id="UP001549366"/>
    </source>
</evidence>
<feature type="region of interest" description="Disordered" evidence="6">
    <location>
        <begin position="140"/>
        <end position="162"/>
    </location>
</feature>
<feature type="region of interest" description="Disordered" evidence="6">
    <location>
        <begin position="284"/>
        <end position="311"/>
    </location>
</feature>
<keyword evidence="8" id="KW-0966">Cell projection</keyword>
<accession>A0ABV2SBK0</accession>
<dbReference type="Pfam" id="PF03963">
    <property type="entry name" value="FlgD"/>
    <property type="match status" value="1"/>
</dbReference>
<dbReference type="Gene3D" id="2.30.30.910">
    <property type="match status" value="1"/>
</dbReference>
<evidence type="ECO:0000313" key="8">
    <source>
        <dbReference type="EMBL" id="MET4755139.1"/>
    </source>
</evidence>
<dbReference type="InterPro" id="IPR005648">
    <property type="entry name" value="FlgD"/>
</dbReference>
<evidence type="ECO:0000256" key="4">
    <source>
        <dbReference type="ARBA" id="ARBA00024746"/>
    </source>
</evidence>
<name>A0ABV2SBK0_9GAMM</name>
<dbReference type="RefSeq" id="WP_354009593.1">
    <property type="nucleotide sequence ID" value="NZ_JBEWTA010000001.1"/>
</dbReference>
<keyword evidence="8" id="KW-0282">Flagellum</keyword>